<comment type="similarity">
    <text evidence="1 3">Belongs to the DapA family.</text>
</comment>
<name>A0A6J4I4E8_9CHLR</name>
<sequence>MRGLVPIVATPFDERGRLDEESLRAEIDYLANAGVDGVTMFGVAGEGYAVTDEERERGVRVAVEQARGRVAVIAGTGHTGTEVAAHLSARAADAGADAVMIIMPYFIRPDAAGVRAYCAAVAEAAGVAVMVQDQPHTTGVTLPVTQLVDMARDLPLVSLFKIETPAPVGKIGQLAAALRTAAPAAAVLGGAAGVHLIEEVAAGSEGTMPAALMPEVYGAVWRAARAGETERARALFERYFPLIRLTNQPGMGPRLVKLLLHRAGIIRTTYTRGPAPQVDPGTERALLETADRLDLWNIMAGKAQPQAG</sequence>
<dbReference type="PRINTS" id="PR00146">
    <property type="entry name" value="DHPICSNTHASE"/>
</dbReference>
<dbReference type="PANTHER" id="PTHR12128">
    <property type="entry name" value="DIHYDRODIPICOLINATE SYNTHASE"/>
    <property type="match status" value="1"/>
</dbReference>
<dbReference type="GO" id="GO:0005829">
    <property type="term" value="C:cytosol"/>
    <property type="evidence" value="ECO:0007669"/>
    <property type="project" value="TreeGrafter"/>
</dbReference>
<evidence type="ECO:0000256" key="4">
    <source>
        <dbReference type="PIRSR" id="PIRSR001365-2"/>
    </source>
</evidence>
<dbReference type="SMART" id="SM01130">
    <property type="entry name" value="DHDPS"/>
    <property type="match status" value="1"/>
</dbReference>
<accession>A0A6J4I4E8</accession>
<proteinExistence type="inferred from homology"/>
<dbReference type="CDD" id="cd00408">
    <property type="entry name" value="DHDPS-like"/>
    <property type="match status" value="1"/>
</dbReference>
<dbReference type="PIRSF" id="PIRSF001365">
    <property type="entry name" value="DHDPS"/>
    <property type="match status" value="1"/>
</dbReference>
<dbReference type="GO" id="GO:0008840">
    <property type="term" value="F:4-hydroxy-tetrahydrodipicolinate synthase activity"/>
    <property type="evidence" value="ECO:0007669"/>
    <property type="project" value="TreeGrafter"/>
</dbReference>
<dbReference type="EMBL" id="CADCTC010000095">
    <property type="protein sequence ID" value="CAA9240781.1"/>
    <property type="molecule type" value="Genomic_DNA"/>
</dbReference>
<organism evidence="5">
    <name type="scientific">uncultured Chloroflexota bacterium</name>
    <dbReference type="NCBI Taxonomy" id="166587"/>
    <lineage>
        <taxon>Bacteria</taxon>
        <taxon>Bacillati</taxon>
        <taxon>Chloroflexota</taxon>
        <taxon>environmental samples</taxon>
    </lineage>
</organism>
<dbReference type="PANTHER" id="PTHR12128:SF66">
    <property type="entry name" value="4-HYDROXY-2-OXOGLUTARATE ALDOLASE, MITOCHONDRIAL"/>
    <property type="match status" value="1"/>
</dbReference>
<evidence type="ECO:0000256" key="1">
    <source>
        <dbReference type="ARBA" id="ARBA00007592"/>
    </source>
</evidence>
<evidence type="ECO:0000313" key="5">
    <source>
        <dbReference type="EMBL" id="CAA9240781.1"/>
    </source>
</evidence>
<reference evidence="5" key="1">
    <citation type="submission" date="2020-02" db="EMBL/GenBank/DDBJ databases">
        <authorList>
            <person name="Meier V. D."/>
        </authorList>
    </citation>
    <scope>NUCLEOTIDE SEQUENCE</scope>
    <source>
        <strain evidence="5">AVDCRST_MAG77</strain>
    </source>
</reference>
<evidence type="ECO:0000256" key="3">
    <source>
        <dbReference type="PIRNR" id="PIRNR001365"/>
    </source>
</evidence>
<gene>
    <name evidence="5" type="ORF">AVDCRST_MAG77-1667</name>
</gene>
<evidence type="ECO:0000256" key="2">
    <source>
        <dbReference type="ARBA" id="ARBA00023239"/>
    </source>
</evidence>
<dbReference type="Pfam" id="PF00701">
    <property type="entry name" value="DHDPS"/>
    <property type="match status" value="1"/>
</dbReference>
<dbReference type="Gene3D" id="3.20.20.70">
    <property type="entry name" value="Aldolase class I"/>
    <property type="match status" value="1"/>
</dbReference>
<dbReference type="AlphaFoldDB" id="A0A6J4I4E8"/>
<evidence type="ECO:0008006" key="6">
    <source>
        <dbReference type="Google" id="ProtNLM"/>
    </source>
</evidence>
<feature type="binding site" evidence="4">
    <location>
        <position position="208"/>
    </location>
    <ligand>
        <name>pyruvate</name>
        <dbReference type="ChEBI" id="CHEBI:15361"/>
    </ligand>
</feature>
<dbReference type="InterPro" id="IPR002220">
    <property type="entry name" value="DapA-like"/>
</dbReference>
<dbReference type="InterPro" id="IPR013785">
    <property type="entry name" value="Aldolase_TIM"/>
</dbReference>
<dbReference type="SUPFAM" id="SSF51569">
    <property type="entry name" value="Aldolase"/>
    <property type="match status" value="1"/>
</dbReference>
<keyword evidence="2 3" id="KW-0456">Lyase</keyword>
<protein>
    <recommendedName>
        <fullName evidence="6">4-hydroxy-tetrahydrodipicolinate synthase</fullName>
    </recommendedName>
</protein>